<dbReference type="Proteomes" id="UP000265614">
    <property type="component" value="Unassembled WGS sequence"/>
</dbReference>
<keyword evidence="2" id="KW-1185">Reference proteome</keyword>
<dbReference type="EMBL" id="QZEZ01000001">
    <property type="protein sequence ID" value="RJK97592.1"/>
    <property type="molecule type" value="Genomic_DNA"/>
</dbReference>
<organism evidence="1 2">
    <name type="scientific">Vallicoccus soli</name>
    <dbReference type="NCBI Taxonomy" id="2339232"/>
    <lineage>
        <taxon>Bacteria</taxon>
        <taxon>Bacillati</taxon>
        <taxon>Actinomycetota</taxon>
        <taxon>Actinomycetes</taxon>
        <taxon>Motilibacterales</taxon>
        <taxon>Vallicoccaceae</taxon>
        <taxon>Vallicoccus</taxon>
    </lineage>
</organism>
<gene>
    <name evidence="1" type="ORF">D5H78_00715</name>
</gene>
<proteinExistence type="predicted"/>
<comment type="caution">
    <text evidence="1">The sequence shown here is derived from an EMBL/GenBank/DDBJ whole genome shotgun (WGS) entry which is preliminary data.</text>
</comment>
<name>A0A3A3Z2I5_9ACTN</name>
<sequence>MRHVGRRVPRGEDPDLVAGPAGAVADLGVRSAGDVLPAARSATCCRSRRALRQRDPVAR</sequence>
<accession>A0A3A3Z2I5</accession>
<dbReference type="RefSeq" id="WP_119948504.1">
    <property type="nucleotide sequence ID" value="NZ_QZEZ01000001.1"/>
</dbReference>
<reference evidence="1 2" key="1">
    <citation type="submission" date="2018-09" db="EMBL/GenBank/DDBJ databases">
        <title>YIM 75000 draft genome.</title>
        <authorList>
            <person name="Tang S."/>
            <person name="Feng Y."/>
        </authorList>
    </citation>
    <scope>NUCLEOTIDE SEQUENCE [LARGE SCALE GENOMIC DNA]</scope>
    <source>
        <strain evidence="1 2">YIM 75000</strain>
    </source>
</reference>
<evidence type="ECO:0000313" key="2">
    <source>
        <dbReference type="Proteomes" id="UP000265614"/>
    </source>
</evidence>
<evidence type="ECO:0000313" key="1">
    <source>
        <dbReference type="EMBL" id="RJK97592.1"/>
    </source>
</evidence>
<protein>
    <submittedName>
        <fullName evidence="1">Uncharacterized protein</fullName>
    </submittedName>
</protein>
<dbReference type="AlphaFoldDB" id="A0A3A3Z2I5"/>